<keyword evidence="6" id="KW-0970">Cilium biogenesis/degradation</keyword>
<dbReference type="RefSeq" id="XP_015609272.1">
    <property type="nucleotide sequence ID" value="XM_015753786.2"/>
</dbReference>
<comment type="subcellular location">
    <subcellularLocation>
        <location evidence="2">Cell projection</location>
        <location evidence="2">Cilium</location>
        <location evidence="2">Flagellum</location>
    </subcellularLocation>
    <subcellularLocation>
        <location evidence="3">Cytoplasm</location>
    </subcellularLocation>
</comment>
<evidence type="ECO:0000256" key="1">
    <source>
        <dbReference type="ARBA" id="ARBA00004048"/>
    </source>
</evidence>
<dbReference type="GO" id="GO:0003351">
    <property type="term" value="P:epithelial cilium movement involved in extracellular fluid movement"/>
    <property type="evidence" value="ECO:0007669"/>
    <property type="project" value="TreeGrafter"/>
</dbReference>
<dbReference type="InterPro" id="IPR042422">
    <property type="entry name" value="CC103"/>
</dbReference>
<comment type="function">
    <text evidence="1">Dynein-attachment factor required for cilia motility.</text>
</comment>
<dbReference type="AlphaFoldDB" id="A0AAJ7CFG6"/>
<gene>
    <name evidence="14" type="primary">LOC107274550</name>
</gene>
<dbReference type="GO" id="GO:0031514">
    <property type="term" value="C:motile cilium"/>
    <property type="evidence" value="ECO:0007669"/>
    <property type="project" value="UniProtKB-SubCell"/>
</dbReference>
<dbReference type="InterPro" id="IPR025986">
    <property type="entry name" value="RPAP3-like_C"/>
</dbReference>
<evidence type="ECO:0000259" key="12">
    <source>
        <dbReference type="Pfam" id="PF15867"/>
    </source>
</evidence>
<dbReference type="GO" id="GO:0036159">
    <property type="term" value="P:inner dynein arm assembly"/>
    <property type="evidence" value="ECO:0007669"/>
    <property type="project" value="TreeGrafter"/>
</dbReference>
<dbReference type="Proteomes" id="UP000694920">
    <property type="component" value="Unplaced"/>
</dbReference>
<name>A0AAJ7CFG6_CEPCN</name>
<comment type="subunit">
    <text evidence="4">Homodimer.</text>
</comment>
<sequence>MYCDTVHILNQPIDCKSLENELYEAIKADELYKLQNDAKIRAIEQRVPNYDNFKEMVNGAHLKPLERTDMKPRIGTMWNSMSAADTEINNLPSFRPSSQLHTLSSMMNDLEEFEPEIIPETNEKFLKTWRKLPDIRSKYMYLLTTRHVLRDKIFRTEIPVGILGEFMETFVEIISKETMNIILEILTILSECGRFKLSTTFMSNEERKTCRKLFGKLLEFKDIEINISLIDLKSKYLN</sequence>
<reference evidence="14" key="1">
    <citation type="submission" date="2025-08" db="UniProtKB">
        <authorList>
            <consortium name="RefSeq"/>
        </authorList>
    </citation>
    <scope>IDENTIFICATION</scope>
</reference>
<evidence type="ECO:0000256" key="3">
    <source>
        <dbReference type="ARBA" id="ARBA00004496"/>
    </source>
</evidence>
<evidence type="ECO:0000256" key="8">
    <source>
        <dbReference type="ARBA" id="ARBA00023069"/>
    </source>
</evidence>
<keyword evidence="8" id="KW-0969">Cilium</keyword>
<evidence type="ECO:0000256" key="6">
    <source>
        <dbReference type="ARBA" id="ARBA00022794"/>
    </source>
</evidence>
<evidence type="ECO:0000256" key="10">
    <source>
        <dbReference type="ARBA" id="ARBA00049986"/>
    </source>
</evidence>
<dbReference type="PANTHER" id="PTHR28572:SF1">
    <property type="entry name" value="COILED-COIL DOMAIN-CONTAINING PROTEIN 103"/>
    <property type="match status" value="1"/>
</dbReference>
<dbReference type="Pfam" id="PF15867">
    <property type="entry name" value="Dynein_attach_N"/>
    <property type="match status" value="1"/>
</dbReference>
<dbReference type="PANTHER" id="PTHR28572">
    <property type="entry name" value="COILED-COIL DOMAIN-CONTAINING PROTEIN 103"/>
    <property type="match status" value="1"/>
</dbReference>
<keyword evidence="7" id="KW-0282">Flagellum</keyword>
<keyword evidence="13" id="KW-1185">Reference proteome</keyword>
<evidence type="ECO:0000256" key="4">
    <source>
        <dbReference type="ARBA" id="ARBA00011738"/>
    </source>
</evidence>
<evidence type="ECO:0000256" key="7">
    <source>
        <dbReference type="ARBA" id="ARBA00022846"/>
    </source>
</evidence>
<keyword evidence="9" id="KW-0966">Cell projection</keyword>
<comment type="similarity">
    <text evidence="10">Belongs to the DNAAF19/PR46b family.</text>
</comment>
<dbReference type="GO" id="GO:0005576">
    <property type="term" value="C:extracellular region"/>
    <property type="evidence" value="ECO:0007669"/>
    <property type="project" value="GOC"/>
</dbReference>
<evidence type="ECO:0000259" key="11">
    <source>
        <dbReference type="Pfam" id="PF13877"/>
    </source>
</evidence>
<evidence type="ECO:0000313" key="13">
    <source>
        <dbReference type="Proteomes" id="UP000694920"/>
    </source>
</evidence>
<organism evidence="13 14">
    <name type="scientific">Cephus cinctus</name>
    <name type="common">Wheat stem sawfly</name>
    <dbReference type="NCBI Taxonomy" id="211228"/>
    <lineage>
        <taxon>Eukaryota</taxon>
        <taxon>Metazoa</taxon>
        <taxon>Ecdysozoa</taxon>
        <taxon>Arthropoda</taxon>
        <taxon>Hexapoda</taxon>
        <taxon>Insecta</taxon>
        <taxon>Pterygota</taxon>
        <taxon>Neoptera</taxon>
        <taxon>Endopterygota</taxon>
        <taxon>Hymenoptera</taxon>
        <taxon>Cephoidea</taxon>
        <taxon>Cephidae</taxon>
        <taxon>Cephus</taxon>
    </lineage>
</organism>
<accession>A0AAJ7CFG6</accession>
<dbReference type="GO" id="GO:0036157">
    <property type="term" value="C:outer dynein arm"/>
    <property type="evidence" value="ECO:0007669"/>
    <property type="project" value="InterPro"/>
</dbReference>
<evidence type="ECO:0000256" key="9">
    <source>
        <dbReference type="ARBA" id="ARBA00023273"/>
    </source>
</evidence>
<dbReference type="GO" id="GO:0007368">
    <property type="term" value="P:determination of left/right symmetry"/>
    <property type="evidence" value="ECO:0007669"/>
    <property type="project" value="TreeGrafter"/>
</dbReference>
<keyword evidence="5" id="KW-0963">Cytoplasm</keyword>
<dbReference type="KEGG" id="ccin:107274550"/>
<evidence type="ECO:0000313" key="14">
    <source>
        <dbReference type="RefSeq" id="XP_015609272.1"/>
    </source>
</evidence>
<proteinExistence type="inferred from homology"/>
<protein>
    <submittedName>
        <fullName evidence="14">Coiled-coil domain-containing protein 103</fullName>
    </submittedName>
</protein>
<evidence type="ECO:0000256" key="5">
    <source>
        <dbReference type="ARBA" id="ARBA00022490"/>
    </source>
</evidence>
<feature type="domain" description="Dynein attachment factor N-terminal" evidence="12">
    <location>
        <begin position="13"/>
        <end position="79"/>
    </location>
</feature>
<dbReference type="Pfam" id="PF13877">
    <property type="entry name" value="RPAP3_C"/>
    <property type="match status" value="1"/>
</dbReference>
<evidence type="ECO:0000256" key="2">
    <source>
        <dbReference type="ARBA" id="ARBA00004230"/>
    </source>
</evidence>
<dbReference type="InterPro" id="IPR031733">
    <property type="entry name" value="Dynein_attach_N"/>
</dbReference>
<feature type="domain" description="RNA-polymerase II-associated protein 3-like C-terminal" evidence="11">
    <location>
        <begin position="119"/>
        <end position="207"/>
    </location>
</feature>
<dbReference type="GeneID" id="107274550"/>